<dbReference type="Proteomes" id="UP000094313">
    <property type="component" value="Chromosome"/>
</dbReference>
<name>A0A1D7QPD3_9SPHI</name>
<evidence type="ECO:0000313" key="2">
    <source>
        <dbReference type="Proteomes" id="UP000094313"/>
    </source>
</evidence>
<dbReference type="RefSeq" id="WP_069382182.1">
    <property type="nucleotide sequence ID" value="NZ_CP017141.1"/>
</dbReference>
<evidence type="ECO:0008006" key="3">
    <source>
        <dbReference type="Google" id="ProtNLM"/>
    </source>
</evidence>
<sequence>MTIKHLLTKEQETFLKKHKISSELLFDAEGEDTSENLQKSMTEADKVIACNTAACSEDDTHTLKTIGGFCPQCDTTKIAAALRELKPGYIYISGSKRGGLIKIGSSNEGKSKTLTLNLTTARDGGYDDWELLFSAKTATLGRVERIFQEKLSEYKAAYQHEKSGKLQNGGELYRCSYLKAKEAYLSLQEEHLFEFTQISEKKHIISEYQFKNLKIKSSTIVTEA</sequence>
<evidence type="ECO:0000313" key="1">
    <source>
        <dbReference type="EMBL" id="AOM80524.1"/>
    </source>
</evidence>
<dbReference type="OrthoDB" id="752354at2"/>
<dbReference type="EMBL" id="CP017141">
    <property type="protein sequence ID" value="AOM80524.1"/>
    <property type="molecule type" value="Genomic_DNA"/>
</dbReference>
<dbReference type="KEGG" id="psty:BFS30_27210"/>
<gene>
    <name evidence="1" type="ORF">BFS30_27210</name>
</gene>
<protein>
    <recommendedName>
        <fullName evidence="3">GIY-YIG nuclease family protein</fullName>
    </recommendedName>
</protein>
<dbReference type="AlphaFoldDB" id="A0A1D7QPD3"/>
<keyword evidence="2" id="KW-1185">Reference proteome</keyword>
<accession>A0A1D7QPD3</accession>
<organism evidence="1 2">
    <name type="scientific">Pedobacter steynii</name>
    <dbReference type="NCBI Taxonomy" id="430522"/>
    <lineage>
        <taxon>Bacteria</taxon>
        <taxon>Pseudomonadati</taxon>
        <taxon>Bacteroidota</taxon>
        <taxon>Sphingobacteriia</taxon>
        <taxon>Sphingobacteriales</taxon>
        <taxon>Sphingobacteriaceae</taxon>
        <taxon>Pedobacter</taxon>
    </lineage>
</organism>
<reference evidence="1 2" key="1">
    <citation type="submission" date="2016-08" db="EMBL/GenBank/DDBJ databases">
        <authorList>
            <person name="Seilhamer J.J."/>
        </authorList>
    </citation>
    <scope>NUCLEOTIDE SEQUENCE [LARGE SCALE GENOMIC DNA]</scope>
    <source>
        <strain evidence="1 2">DX4</strain>
    </source>
</reference>
<proteinExistence type="predicted"/>